<dbReference type="EMBL" id="PPHD01060497">
    <property type="protein sequence ID" value="POI22218.1"/>
    <property type="molecule type" value="Genomic_DNA"/>
</dbReference>
<dbReference type="PANTHER" id="PTHR22409">
    <property type="entry name" value="CHROMOSOME 19 OPEN READING FRAME 44"/>
    <property type="match status" value="1"/>
</dbReference>
<keyword evidence="3" id="KW-1185">Reference proteome</keyword>
<evidence type="ECO:0000313" key="3">
    <source>
        <dbReference type="Proteomes" id="UP000237246"/>
    </source>
</evidence>
<dbReference type="Proteomes" id="UP000237246">
    <property type="component" value="Unassembled WGS sequence"/>
</dbReference>
<dbReference type="InterPro" id="IPR040120">
    <property type="entry name" value="C19orf44-like"/>
</dbReference>
<organism evidence="2 3">
    <name type="scientific">Bambusicola thoracicus</name>
    <name type="common">Chinese bamboo-partridge</name>
    <name type="synonym">Perdix thoracica</name>
    <dbReference type="NCBI Taxonomy" id="9083"/>
    <lineage>
        <taxon>Eukaryota</taxon>
        <taxon>Metazoa</taxon>
        <taxon>Chordata</taxon>
        <taxon>Craniata</taxon>
        <taxon>Vertebrata</taxon>
        <taxon>Euteleostomi</taxon>
        <taxon>Archelosauria</taxon>
        <taxon>Archosauria</taxon>
        <taxon>Dinosauria</taxon>
        <taxon>Saurischia</taxon>
        <taxon>Theropoda</taxon>
        <taxon>Coelurosauria</taxon>
        <taxon>Aves</taxon>
        <taxon>Neognathae</taxon>
        <taxon>Galloanserae</taxon>
        <taxon>Galliformes</taxon>
        <taxon>Phasianidae</taxon>
        <taxon>Perdicinae</taxon>
        <taxon>Bambusicola</taxon>
    </lineage>
</organism>
<feature type="region of interest" description="Disordered" evidence="1">
    <location>
        <begin position="117"/>
        <end position="141"/>
    </location>
</feature>
<reference evidence="2 3" key="1">
    <citation type="submission" date="2018-01" db="EMBL/GenBank/DDBJ databases">
        <title>Comparison of the Chinese Bamboo Partridge and Red Junglefowl genome sequences highlights the importance of demography in genome evolution.</title>
        <authorList>
            <person name="Tiley G.P."/>
            <person name="Kimball R.T."/>
            <person name="Braun E.L."/>
            <person name="Burleigh J.G."/>
        </authorList>
    </citation>
    <scope>NUCLEOTIDE SEQUENCE [LARGE SCALE GENOMIC DNA]</scope>
    <source>
        <strain evidence="2">RTK389</strain>
        <tissue evidence="2">Blood</tissue>
    </source>
</reference>
<accession>A0A2P4SDN8</accession>
<dbReference type="AlphaFoldDB" id="A0A2P4SDN8"/>
<sequence>MAVRVPAGGEQMTLPRRGNAKQSQVSSGSDGSEIKSLDELFSKADDVEDSTSISSNDFRQNILSLDDLASDISEMAELKQQGSFILQGTDIQISRETNRNPKKDTFLVEKDRTFPKISAEMGATDTSERDTENVTEAEISE</sequence>
<evidence type="ECO:0000256" key="1">
    <source>
        <dbReference type="SAM" id="MobiDB-lite"/>
    </source>
</evidence>
<comment type="caution">
    <text evidence="2">The sequence shown here is derived from an EMBL/GenBank/DDBJ whole genome shotgun (WGS) entry which is preliminary data.</text>
</comment>
<protein>
    <submittedName>
        <fullName evidence="2">Uncharacterized protein</fullName>
    </submittedName>
</protein>
<feature type="compositionally biased region" description="Polar residues" evidence="1">
    <location>
        <begin position="20"/>
        <end position="30"/>
    </location>
</feature>
<proteinExistence type="predicted"/>
<feature type="region of interest" description="Disordered" evidence="1">
    <location>
        <begin position="1"/>
        <end position="34"/>
    </location>
</feature>
<gene>
    <name evidence="2" type="ORF">CIB84_014035</name>
</gene>
<feature type="non-terminal residue" evidence="2">
    <location>
        <position position="141"/>
    </location>
</feature>
<dbReference type="OrthoDB" id="2151530at2759"/>
<name>A0A2P4SDN8_BAMTH</name>
<dbReference type="PANTHER" id="PTHR22409:SF2">
    <property type="entry name" value="CHROMOSOME 19 OPEN READING FRAME 44"/>
    <property type="match status" value="1"/>
</dbReference>
<evidence type="ECO:0000313" key="2">
    <source>
        <dbReference type="EMBL" id="POI22218.1"/>
    </source>
</evidence>